<evidence type="ECO:0000313" key="2">
    <source>
        <dbReference type="Proteomes" id="UP000245124"/>
    </source>
</evidence>
<dbReference type="Proteomes" id="UP000245124">
    <property type="component" value="Unassembled WGS sequence"/>
</dbReference>
<keyword evidence="2" id="KW-1185">Reference proteome</keyword>
<reference evidence="1 2" key="1">
    <citation type="submission" date="2017-06" db="EMBL/GenBank/DDBJ databases">
        <title>Genome sequencing of cyanobaciteial culture collection at National Institute for Environmental Studies (NIES).</title>
        <authorList>
            <person name="Hirose Y."/>
            <person name="Shimura Y."/>
            <person name="Fujisawa T."/>
            <person name="Nakamura Y."/>
            <person name="Kawachi M."/>
        </authorList>
    </citation>
    <scope>NUCLEOTIDE SEQUENCE [LARGE SCALE GENOMIC DNA]</scope>
    <source>
        <strain evidence="1 2">NIES-4072</strain>
    </source>
</reference>
<gene>
    <name evidence="1" type="ORF">NIES4072_61190</name>
</gene>
<name>A0A2R5G2W5_NOSCO</name>
<protein>
    <submittedName>
        <fullName evidence="1">Uncharacterized protein</fullName>
    </submittedName>
</protein>
<evidence type="ECO:0000313" key="1">
    <source>
        <dbReference type="EMBL" id="GBG22411.1"/>
    </source>
</evidence>
<accession>A0A2R5G2W5</accession>
<comment type="caution">
    <text evidence="1">The sequence shown here is derived from an EMBL/GenBank/DDBJ whole genome shotgun (WGS) entry which is preliminary data.</text>
</comment>
<sequence length="70" mass="8052">MTFQQLEIGDYFRIVRMSDCCVYRKANSSQCSLNALLQPIRAETKVTPLTVAEITNYFALKQEFLQSLSK</sequence>
<proteinExistence type="predicted"/>
<organism evidence="1 2">
    <name type="scientific">Nostoc commune NIES-4072</name>
    <dbReference type="NCBI Taxonomy" id="2005467"/>
    <lineage>
        <taxon>Bacteria</taxon>
        <taxon>Bacillati</taxon>
        <taxon>Cyanobacteriota</taxon>
        <taxon>Cyanophyceae</taxon>
        <taxon>Nostocales</taxon>
        <taxon>Nostocaceae</taxon>
        <taxon>Nostoc</taxon>
    </lineage>
</organism>
<dbReference type="EMBL" id="BDUD01000001">
    <property type="protein sequence ID" value="GBG22411.1"/>
    <property type="molecule type" value="Genomic_DNA"/>
</dbReference>
<dbReference type="AlphaFoldDB" id="A0A2R5G2W5"/>